<proteinExistence type="predicted"/>
<organism evidence="1 2">
    <name type="scientific">Morella rubra</name>
    <name type="common">Chinese bayberry</name>
    <dbReference type="NCBI Taxonomy" id="262757"/>
    <lineage>
        <taxon>Eukaryota</taxon>
        <taxon>Viridiplantae</taxon>
        <taxon>Streptophyta</taxon>
        <taxon>Embryophyta</taxon>
        <taxon>Tracheophyta</taxon>
        <taxon>Spermatophyta</taxon>
        <taxon>Magnoliopsida</taxon>
        <taxon>eudicotyledons</taxon>
        <taxon>Gunneridae</taxon>
        <taxon>Pentapetalae</taxon>
        <taxon>rosids</taxon>
        <taxon>fabids</taxon>
        <taxon>Fagales</taxon>
        <taxon>Myricaceae</taxon>
        <taxon>Morella</taxon>
    </lineage>
</organism>
<dbReference type="AlphaFoldDB" id="A0A6A1VLS9"/>
<protein>
    <submittedName>
        <fullName evidence="1">Uncharacterized protein</fullName>
    </submittedName>
</protein>
<evidence type="ECO:0000313" key="1">
    <source>
        <dbReference type="EMBL" id="KAB1213565.1"/>
    </source>
</evidence>
<name>A0A6A1VLS9_9ROSI</name>
<comment type="caution">
    <text evidence="1">The sequence shown here is derived from an EMBL/GenBank/DDBJ whole genome shotgun (WGS) entry which is preliminary data.</text>
</comment>
<dbReference type="Proteomes" id="UP000516437">
    <property type="component" value="Chromosome 5"/>
</dbReference>
<dbReference type="EMBL" id="RXIC02000023">
    <property type="protein sequence ID" value="KAB1213565.1"/>
    <property type="molecule type" value="Genomic_DNA"/>
</dbReference>
<accession>A0A6A1VLS9</accession>
<gene>
    <name evidence="1" type="ORF">CJ030_MR5G010496</name>
</gene>
<evidence type="ECO:0000313" key="2">
    <source>
        <dbReference type="Proteomes" id="UP000516437"/>
    </source>
</evidence>
<keyword evidence="2" id="KW-1185">Reference proteome</keyword>
<sequence length="140" mass="15571">MPLLLKPISKISKFLASEHLTSERREKCLITEIIIIHLKARDILLGMVTVTVMAEGTTEDMVMEEKEGTVMMVDITEGMDMIPMEEGIKQGRLTAVEDIMAETATVVMAEDIIHMVMVGDTVVTRDIISFGGFVKLMINN</sequence>
<reference evidence="1 2" key="1">
    <citation type="journal article" date="2019" name="Plant Biotechnol. J.">
        <title>The red bayberry genome and genetic basis of sex determination.</title>
        <authorList>
            <person name="Jia H.M."/>
            <person name="Jia H.J."/>
            <person name="Cai Q.L."/>
            <person name="Wang Y."/>
            <person name="Zhao H.B."/>
            <person name="Yang W.F."/>
            <person name="Wang G.Y."/>
            <person name="Li Y.H."/>
            <person name="Zhan D.L."/>
            <person name="Shen Y.T."/>
            <person name="Niu Q.F."/>
            <person name="Chang L."/>
            <person name="Qiu J."/>
            <person name="Zhao L."/>
            <person name="Xie H.B."/>
            <person name="Fu W.Y."/>
            <person name="Jin J."/>
            <person name="Li X.W."/>
            <person name="Jiao Y."/>
            <person name="Zhou C.C."/>
            <person name="Tu T."/>
            <person name="Chai C.Y."/>
            <person name="Gao J.L."/>
            <person name="Fan L.J."/>
            <person name="van de Weg E."/>
            <person name="Wang J.Y."/>
            <person name="Gao Z.S."/>
        </authorList>
    </citation>
    <scope>NUCLEOTIDE SEQUENCE [LARGE SCALE GENOMIC DNA]</scope>
    <source>
        <tissue evidence="1">Leaves</tissue>
    </source>
</reference>